<dbReference type="InterPro" id="IPR050865">
    <property type="entry name" value="BEACH_Domain"/>
</dbReference>
<dbReference type="Pfam" id="PF00400">
    <property type="entry name" value="WD40"/>
    <property type="match status" value="1"/>
</dbReference>
<dbReference type="PANTHER" id="PTHR13743">
    <property type="entry name" value="BEIGE/BEACH-RELATED"/>
    <property type="match status" value="1"/>
</dbReference>
<gene>
    <name evidence="4" type="ORF">SO694_00149055</name>
</gene>
<evidence type="ECO:0000256" key="3">
    <source>
        <dbReference type="PROSITE-ProRule" id="PRU00221"/>
    </source>
</evidence>
<evidence type="ECO:0008006" key="6">
    <source>
        <dbReference type="Google" id="ProtNLM"/>
    </source>
</evidence>
<proteinExistence type="predicted"/>
<keyword evidence="5" id="KW-1185">Reference proteome</keyword>
<keyword evidence="1 3" id="KW-0853">WD repeat</keyword>
<dbReference type="InterPro" id="IPR019775">
    <property type="entry name" value="WD40_repeat_CS"/>
</dbReference>
<organism evidence="4 5">
    <name type="scientific">Aureococcus anophagefferens</name>
    <name type="common">Harmful bloom alga</name>
    <dbReference type="NCBI Taxonomy" id="44056"/>
    <lineage>
        <taxon>Eukaryota</taxon>
        <taxon>Sar</taxon>
        <taxon>Stramenopiles</taxon>
        <taxon>Ochrophyta</taxon>
        <taxon>Pelagophyceae</taxon>
        <taxon>Pelagomonadales</taxon>
        <taxon>Pelagomonadaceae</taxon>
        <taxon>Aureococcus</taxon>
    </lineage>
</organism>
<name>A0ABR1FNI0_AURAN</name>
<feature type="repeat" description="WD" evidence="3">
    <location>
        <begin position="48"/>
        <end position="84"/>
    </location>
</feature>
<dbReference type="InterPro" id="IPR001680">
    <property type="entry name" value="WD40_rpt"/>
</dbReference>
<dbReference type="EMBL" id="JBBJCI010000347">
    <property type="protein sequence ID" value="KAK7234112.1"/>
    <property type="molecule type" value="Genomic_DNA"/>
</dbReference>
<dbReference type="PROSITE" id="PS50082">
    <property type="entry name" value="WD_REPEATS_2"/>
    <property type="match status" value="1"/>
</dbReference>
<dbReference type="InterPro" id="IPR036322">
    <property type="entry name" value="WD40_repeat_dom_sf"/>
</dbReference>
<evidence type="ECO:0000256" key="1">
    <source>
        <dbReference type="ARBA" id="ARBA00022574"/>
    </source>
</evidence>
<keyword evidence="2" id="KW-0677">Repeat</keyword>
<protein>
    <recommendedName>
        <fullName evidence="6">Anaphase-promoting complex subunit 4 WD40 domain-containing protein</fullName>
    </recommendedName>
</protein>
<dbReference type="PROSITE" id="PS50294">
    <property type="entry name" value="WD_REPEATS_REGION"/>
    <property type="match status" value="1"/>
</dbReference>
<comment type="caution">
    <text evidence="4">The sequence shown here is derived from an EMBL/GenBank/DDBJ whole genome shotgun (WGS) entry which is preliminary data.</text>
</comment>
<dbReference type="PANTHER" id="PTHR13743:SF123">
    <property type="entry name" value="PROTEIN FAN"/>
    <property type="match status" value="1"/>
</dbReference>
<dbReference type="SUPFAM" id="SSF50978">
    <property type="entry name" value="WD40 repeat-like"/>
    <property type="match status" value="1"/>
</dbReference>
<sequence>MIARPKVLRREPPGFIVRALATGAWDAVVKLWSLGSVASGEETPLLELYDHEAPVCCVALNGSATLLAAGAEDGRLLVWDARAGGQCRPIGAADVDSSASRPVAAVDVLTTEHGERVFAAAEHGVVAEFGLDGTRLAEARAGFDVRCLKVVDGRDGLTVFAGGSDGSLAAFAWASSAPVLKYRDGGAHDAPLSALEVAARGADDAVLISAADDCTVTTWGLGYQG</sequence>
<dbReference type="PROSITE" id="PS00678">
    <property type="entry name" value="WD_REPEATS_1"/>
    <property type="match status" value="1"/>
</dbReference>
<dbReference type="SMART" id="SM00320">
    <property type="entry name" value="WD40"/>
    <property type="match status" value="2"/>
</dbReference>
<dbReference type="Proteomes" id="UP001363151">
    <property type="component" value="Unassembled WGS sequence"/>
</dbReference>
<evidence type="ECO:0000313" key="5">
    <source>
        <dbReference type="Proteomes" id="UP001363151"/>
    </source>
</evidence>
<evidence type="ECO:0000256" key="2">
    <source>
        <dbReference type="ARBA" id="ARBA00022737"/>
    </source>
</evidence>
<dbReference type="Gene3D" id="2.130.10.10">
    <property type="entry name" value="YVTN repeat-like/Quinoprotein amine dehydrogenase"/>
    <property type="match status" value="1"/>
</dbReference>
<dbReference type="InterPro" id="IPR015943">
    <property type="entry name" value="WD40/YVTN_repeat-like_dom_sf"/>
</dbReference>
<evidence type="ECO:0000313" key="4">
    <source>
        <dbReference type="EMBL" id="KAK7234112.1"/>
    </source>
</evidence>
<reference evidence="4 5" key="1">
    <citation type="submission" date="2024-03" db="EMBL/GenBank/DDBJ databases">
        <title>Aureococcus anophagefferens CCMP1851 and Kratosvirus quantuckense: Draft genome of a second virus-susceptible host strain in the model system.</title>
        <authorList>
            <person name="Chase E."/>
            <person name="Truchon A.R."/>
            <person name="Schepens W."/>
            <person name="Wilhelm S.W."/>
        </authorList>
    </citation>
    <scope>NUCLEOTIDE SEQUENCE [LARGE SCALE GENOMIC DNA]</scope>
    <source>
        <strain evidence="4 5">CCMP1851</strain>
    </source>
</reference>
<accession>A0ABR1FNI0</accession>